<keyword evidence="4" id="KW-0863">Zinc-finger</keyword>
<dbReference type="GO" id="GO:0012505">
    <property type="term" value="C:endomembrane system"/>
    <property type="evidence" value="ECO:0007669"/>
    <property type="project" value="UniProtKB-SubCell"/>
</dbReference>
<dbReference type="PANTHER" id="PTHR46287:SF11">
    <property type="entry name" value="BTB_POZ AND TAZ DOMAIN-CONTAINING PROTEIN 4"/>
    <property type="match status" value="1"/>
</dbReference>
<evidence type="ECO:0000256" key="4">
    <source>
        <dbReference type="ARBA" id="ARBA00022771"/>
    </source>
</evidence>
<dbReference type="GeneID" id="113868784"/>
<dbReference type="PROSITE" id="PS50134">
    <property type="entry name" value="ZF_TAZ"/>
    <property type="match status" value="1"/>
</dbReference>
<dbReference type="GO" id="GO:0009725">
    <property type="term" value="P:response to hormone"/>
    <property type="evidence" value="ECO:0007669"/>
    <property type="project" value="UniProtKB-ARBA"/>
</dbReference>
<dbReference type="InterPro" id="IPR011333">
    <property type="entry name" value="SKP1/BTB/POZ_sf"/>
</dbReference>
<dbReference type="FunFam" id="1.25.40.420:FF:000012">
    <property type="entry name" value="BTB/POZ and TAZ domain-containing protein 2"/>
    <property type="match status" value="1"/>
</dbReference>
<dbReference type="InterPro" id="IPR035898">
    <property type="entry name" value="TAZ_dom_sf"/>
</dbReference>
<comment type="subcellular location">
    <subcellularLocation>
        <location evidence="1">Endomembrane system</location>
        <topology evidence="1">Peripheral membrane protein</topology>
    </subcellularLocation>
</comment>
<evidence type="ECO:0000256" key="2">
    <source>
        <dbReference type="ARBA" id="ARBA00004906"/>
    </source>
</evidence>
<dbReference type="SUPFAM" id="SSF54695">
    <property type="entry name" value="POZ domain"/>
    <property type="match status" value="1"/>
</dbReference>
<dbReference type="GO" id="GO:0005516">
    <property type="term" value="F:calmodulin binding"/>
    <property type="evidence" value="ECO:0007669"/>
    <property type="project" value="UniProtKB-ARBA"/>
</dbReference>
<feature type="domain" description="TAZ-type" evidence="8">
    <location>
        <begin position="263"/>
        <end position="360"/>
    </location>
</feature>
<dbReference type="RefSeq" id="XP_027360477.1">
    <property type="nucleotide sequence ID" value="XM_027504676.1"/>
</dbReference>
<evidence type="ECO:0000256" key="1">
    <source>
        <dbReference type="ARBA" id="ARBA00004184"/>
    </source>
</evidence>
<dbReference type="AlphaFoldDB" id="A0A8B8LVR6"/>
<organism evidence="9 10">
    <name type="scientific">Abrus precatorius</name>
    <name type="common">Indian licorice</name>
    <name type="synonym">Glycine abrus</name>
    <dbReference type="NCBI Taxonomy" id="3816"/>
    <lineage>
        <taxon>Eukaryota</taxon>
        <taxon>Viridiplantae</taxon>
        <taxon>Streptophyta</taxon>
        <taxon>Embryophyta</taxon>
        <taxon>Tracheophyta</taxon>
        <taxon>Spermatophyta</taxon>
        <taxon>Magnoliopsida</taxon>
        <taxon>eudicotyledons</taxon>
        <taxon>Gunneridae</taxon>
        <taxon>Pentapetalae</taxon>
        <taxon>rosids</taxon>
        <taxon>fabids</taxon>
        <taxon>Fabales</taxon>
        <taxon>Fabaceae</taxon>
        <taxon>Papilionoideae</taxon>
        <taxon>50 kb inversion clade</taxon>
        <taxon>NPAAA clade</taxon>
        <taxon>indigoferoid/millettioid clade</taxon>
        <taxon>Abreae</taxon>
        <taxon>Abrus</taxon>
    </lineage>
</organism>
<dbReference type="PANTHER" id="PTHR46287">
    <property type="entry name" value="BTB/POZ AND TAZ DOMAIN-CONTAINING PROTEIN 3-RELATED"/>
    <property type="match status" value="1"/>
</dbReference>
<dbReference type="SUPFAM" id="SSF57933">
    <property type="entry name" value="TAZ domain"/>
    <property type="match status" value="1"/>
</dbReference>
<dbReference type="FunFam" id="1.20.1020.10:FF:000004">
    <property type="entry name" value="BTB/POZ and TAZ domain-containing protein 2"/>
    <property type="match status" value="1"/>
</dbReference>
<dbReference type="Pfam" id="PF02135">
    <property type="entry name" value="zf-TAZ"/>
    <property type="match status" value="1"/>
</dbReference>
<dbReference type="Proteomes" id="UP000694853">
    <property type="component" value="Unplaced"/>
</dbReference>
<dbReference type="Pfam" id="PF00651">
    <property type="entry name" value="BTB"/>
    <property type="match status" value="1"/>
</dbReference>
<keyword evidence="5" id="KW-0833">Ubl conjugation pathway</keyword>
<dbReference type="InterPro" id="IPR044513">
    <property type="entry name" value="BT1/2/3/4/5"/>
</dbReference>
<dbReference type="InterPro" id="IPR000210">
    <property type="entry name" value="BTB/POZ_dom"/>
</dbReference>
<reference evidence="10 11" key="2">
    <citation type="submission" date="2025-04" db="UniProtKB">
        <authorList>
            <consortium name="RefSeq"/>
        </authorList>
    </citation>
    <scope>IDENTIFICATION</scope>
    <source>
        <tissue evidence="10 11">Young leaves</tissue>
    </source>
</reference>
<reference evidence="9" key="1">
    <citation type="journal article" date="2019" name="Toxins">
        <title>Detection of Abrin-Like and Prepropulchellin-Like Toxin Genes and Transcripts Using Whole Genome Sequencing and Full-Length Transcript Sequencing of Abrus precatorius.</title>
        <authorList>
            <person name="Hovde B.T."/>
            <person name="Daligault H.E."/>
            <person name="Hanschen E.R."/>
            <person name="Kunde Y.A."/>
            <person name="Johnson M.B."/>
            <person name="Starkenburg S.R."/>
            <person name="Johnson S.L."/>
        </authorList>
    </citation>
    <scope>NUCLEOTIDE SEQUENCE [LARGE SCALE GENOMIC DNA]</scope>
</reference>
<protein>
    <submittedName>
        <fullName evidence="10 11">BTB/POZ and TAZ domain-containing protein 4 isoform X1</fullName>
    </submittedName>
</protein>
<dbReference type="GO" id="GO:0008270">
    <property type="term" value="F:zinc ion binding"/>
    <property type="evidence" value="ECO:0007669"/>
    <property type="project" value="UniProtKB-KW"/>
</dbReference>
<gene>
    <name evidence="10 11 12" type="primary">LOC113868784</name>
</gene>
<evidence type="ECO:0000259" key="7">
    <source>
        <dbReference type="PROSITE" id="PS50097"/>
    </source>
</evidence>
<dbReference type="Gene3D" id="3.30.710.10">
    <property type="entry name" value="Potassium Channel Kv1.1, Chain A"/>
    <property type="match status" value="1"/>
</dbReference>
<sequence length="397" mass="45785">MTNTEWNASNFDQAEKHKVMANEKGNCCNSLRNTKKFTPAPPPMPHSAATGCPCECMAPNNSAPTWRSTNVSSTTKDMWERLFDQGYNADVCINTDNGGVVYAHSTILAMASPVLRGMLKQANRHRRWRTISILGVPHDAVRVFIRFLYSSSYEKEEMDEMVLQLMVLSHAYMVPHLKRECEQKLELDLLNIDNVVDVFQLALLCDAPRLSLICHRKMLKNFKAVSESEGWKAMKHSHPALEKEILESVIDEENSKKDRMRKIKERRIYMQLYEAMEALVHICRDGCRTIGPHDKDFKSNQPCKYEACKGLELLVRHFAGCKLRVPGGCVHCKRMWQLLELHSRLCADPDYCRVPLCRNFKQRISRQSKKDEIRWKILVEKILRTRGIGIASCFRLQ</sequence>
<evidence type="ECO:0000256" key="6">
    <source>
        <dbReference type="ARBA" id="ARBA00022833"/>
    </source>
</evidence>
<dbReference type="SMART" id="SM00551">
    <property type="entry name" value="ZnF_TAZ"/>
    <property type="match status" value="1"/>
</dbReference>
<dbReference type="GO" id="GO:0006355">
    <property type="term" value="P:regulation of DNA-templated transcription"/>
    <property type="evidence" value="ECO:0007669"/>
    <property type="project" value="UniProtKB-ARBA"/>
</dbReference>
<evidence type="ECO:0000259" key="8">
    <source>
        <dbReference type="PROSITE" id="PS50134"/>
    </source>
</evidence>
<keyword evidence="3" id="KW-0479">Metal-binding</keyword>
<proteinExistence type="predicted"/>
<name>A0A8B8LVR6_ABRPR</name>
<comment type="pathway">
    <text evidence="2">Protein modification; protein ubiquitination.</text>
</comment>
<dbReference type="OrthoDB" id="6359816at2759"/>
<evidence type="ECO:0000256" key="3">
    <source>
        <dbReference type="ARBA" id="ARBA00022723"/>
    </source>
</evidence>
<dbReference type="InterPro" id="IPR000197">
    <property type="entry name" value="Znf_TAZ"/>
</dbReference>
<dbReference type="RefSeq" id="XP_027360478.1">
    <property type="nucleotide sequence ID" value="XM_027504677.1"/>
</dbReference>
<evidence type="ECO:0000313" key="11">
    <source>
        <dbReference type="RefSeq" id="XP_027360477.1"/>
    </source>
</evidence>
<dbReference type="PROSITE" id="PS50097">
    <property type="entry name" value="BTB"/>
    <property type="match status" value="1"/>
</dbReference>
<evidence type="ECO:0000313" key="12">
    <source>
        <dbReference type="RefSeq" id="XP_027360478.1"/>
    </source>
</evidence>
<dbReference type="SMART" id="SM00225">
    <property type="entry name" value="BTB"/>
    <property type="match status" value="1"/>
</dbReference>
<evidence type="ECO:0000313" key="9">
    <source>
        <dbReference type="Proteomes" id="UP000694853"/>
    </source>
</evidence>
<keyword evidence="6" id="KW-0862">Zinc</keyword>
<dbReference type="CDD" id="cd14733">
    <property type="entry name" value="BACK"/>
    <property type="match status" value="1"/>
</dbReference>
<accession>A0A8B8LVR6</accession>
<evidence type="ECO:0000313" key="10">
    <source>
        <dbReference type="RefSeq" id="XP_027360476.1"/>
    </source>
</evidence>
<dbReference type="Gene3D" id="1.20.1020.10">
    <property type="entry name" value="TAZ domain"/>
    <property type="match status" value="1"/>
</dbReference>
<keyword evidence="9" id="KW-1185">Reference proteome</keyword>
<evidence type="ECO:0000256" key="5">
    <source>
        <dbReference type="ARBA" id="ARBA00022786"/>
    </source>
</evidence>
<dbReference type="GO" id="GO:0042542">
    <property type="term" value="P:response to hydrogen peroxide"/>
    <property type="evidence" value="ECO:0007669"/>
    <property type="project" value="UniProtKB-ARBA"/>
</dbReference>
<dbReference type="RefSeq" id="XP_027360476.1">
    <property type="nucleotide sequence ID" value="XM_027504675.1"/>
</dbReference>
<dbReference type="KEGG" id="aprc:113868784"/>
<dbReference type="Gene3D" id="1.25.40.420">
    <property type="match status" value="1"/>
</dbReference>
<feature type="domain" description="BTB" evidence="7">
    <location>
        <begin position="89"/>
        <end position="157"/>
    </location>
</feature>
<dbReference type="GO" id="GO:0009751">
    <property type="term" value="P:response to salicylic acid"/>
    <property type="evidence" value="ECO:0007669"/>
    <property type="project" value="UniProtKB-ARBA"/>
</dbReference>